<proteinExistence type="predicted"/>
<comment type="caution">
    <text evidence="1">The sequence shown here is derived from an EMBL/GenBank/DDBJ whole genome shotgun (WGS) entry which is preliminary data.</text>
</comment>
<name>A0A0A6RM36_9GAMM</name>
<reference evidence="1 2" key="1">
    <citation type="journal article" date="2016" name="Front. Microbiol.">
        <title>Single-Cell (Meta-)Genomics of a Dimorphic Candidatus Thiomargarita nelsonii Reveals Genomic Plasticity.</title>
        <authorList>
            <person name="Flood B.E."/>
            <person name="Fliss P."/>
            <person name="Jones D.S."/>
            <person name="Dick G.J."/>
            <person name="Jain S."/>
            <person name="Kaster A.K."/>
            <person name="Winkel M."/>
            <person name="Mussmann M."/>
            <person name="Bailey J."/>
        </authorList>
    </citation>
    <scope>NUCLEOTIDE SEQUENCE [LARGE SCALE GENOMIC DNA]</scope>
    <source>
        <strain evidence="1">Hydrate Ridge</strain>
    </source>
</reference>
<evidence type="ECO:0000313" key="1">
    <source>
        <dbReference type="EMBL" id="KHD04886.1"/>
    </source>
</evidence>
<dbReference type="Proteomes" id="UP000030428">
    <property type="component" value="Unassembled WGS sequence"/>
</dbReference>
<gene>
    <name evidence="1" type="ORF">PN36_27075</name>
</gene>
<sequence>MTVPKLKQEIAGLFWQKHYLTLEQACQVAEISSDYFLGRLKEETAKIEHNQLMKEEKMIRLSHWEWERLMALQ</sequence>
<dbReference type="AlphaFoldDB" id="A0A0A6RM36"/>
<keyword evidence="2" id="KW-1185">Reference proteome</keyword>
<accession>A0A0A6RM36</accession>
<organism evidence="1 2">
    <name type="scientific">Candidatus Thiomargarita nelsonii</name>
    <dbReference type="NCBI Taxonomy" id="1003181"/>
    <lineage>
        <taxon>Bacteria</taxon>
        <taxon>Pseudomonadati</taxon>
        <taxon>Pseudomonadota</taxon>
        <taxon>Gammaproteobacteria</taxon>
        <taxon>Thiotrichales</taxon>
        <taxon>Thiotrichaceae</taxon>
        <taxon>Thiomargarita</taxon>
    </lineage>
</organism>
<evidence type="ECO:0000313" key="2">
    <source>
        <dbReference type="Proteomes" id="UP000030428"/>
    </source>
</evidence>
<dbReference type="EMBL" id="JSZA02000164">
    <property type="protein sequence ID" value="KHD04886.1"/>
    <property type="molecule type" value="Genomic_DNA"/>
</dbReference>
<protein>
    <submittedName>
        <fullName evidence="1">Uncharacterized protein</fullName>
    </submittedName>
</protein>